<proteinExistence type="predicted"/>
<reference evidence="2" key="1">
    <citation type="submission" date="2014-05" db="EMBL/GenBank/DDBJ databases">
        <authorList>
            <person name="Chronopoulou M."/>
        </authorList>
    </citation>
    <scope>NUCLEOTIDE SEQUENCE</scope>
    <source>
        <tissue evidence="2">Whole organism</tissue>
    </source>
</reference>
<sequence length="59" mass="6722">MTAHWSQNTHSIAFIPKRSGLAVILALLHLKHCALLRACPSTVSFHKYFMGLRSIVFNW</sequence>
<accession>A0A0K2TUZ4</accession>
<evidence type="ECO:0000256" key="1">
    <source>
        <dbReference type="SAM" id="SignalP"/>
    </source>
</evidence>
<name>A0A0K2TUZ4_LEPSM</name>
<organism evidence="2">
    <name type="scientific">Lepeophtheirus salmonis</name>
    <name type="common">Salmon louse</name>
    <name type="synonym">Caligus salmonis</name>
    <dbReference type="NCBI Taxonomy" id="72036"/>
    <lineage>
        <taxon>Eukaryota</taxon>
        <taxon>Metazoa</taxon>
        <taxon>Ecdysozoa</taxon>
        <taxon>Arthropoda</taxon>
        <taxon>Crustacea</taxon>
        <taxon>Multicrustacea</taxon>
        <taxon>Hexanauplia</taxon>
        <taxon>Copepoda</taxon>
        <taxon>Siphonostomatoida</taxon>
        <taxon>Caligidae</taxon>
        <taxon>Lepeophtheirus</taxon>
    </lineage>
</organism>
<feature type="chain" id="PRO_5005488130" evidence="1">
    <location>
        <begin position="34"/>
        <end position="59"/>
    </location>
</feature>
<keyword evidence="1" id="KW-0732">Signal</keyword>
<dbReference type="AlphaFoldDB" id="A0A0K2TUZ4"/>
<evidence type="ECO:0000313" key="2">
    <source>
        <dbReference type="EMBL" id="CDW29502.1"/>
    </source>
</evidence>
<feature type="signal peptide" evidence="1">
    <location>
        <begin position="1"/>
        <end position="33"/>
    </location>
</feature>
<protein>
    <submittedName>
        <fullName evidence="2">Uncharacterized protein</fullName>
    </submittedName>
</protein>
<dbReference type="EMBL" id="HACA01012141">
    <property type="protein sequence ID" value="CDW29502.1"/>
    <property type="molecule type" value="Transcribed_RNA"/>
</dbReference>